<evidence type="ECO:0000256" key="3">
    <source>
        <dbReference type="ARBA" id="ARBA00022490"/>
    </source>
</evidence>
<dbReference type="OrthoDB" id="429841at2759"/>
<evidence type="ECO:0000256" key="5">
    <source>
        <dbReference type="ARBA" id="ARBA00022737"/>
    </source>
</evidence>
<accession>A0A9P8AI73</accession>
<dbReference type="GO" id="GO:0016787">
    <property type="term" value="F:hydrolase activity"/>
    <property type="evidence" value="ECO:0007669"/>
    <property type="project" value="UniProtKB-KW"/>
</dbReference>
<evidence type="ECO:0000256" key="4">
    <source>
        <dbReference type="ARBA" id="ARBA00022722"/>
    </source>
</evidence>
<dbReference type="PANTHER" id="PTHR16036:SF2">
    <property type="entry name" value="TRNA ENDONUCLEASE ANKZF1"/>
    <property type="match status" value="1"/>
</dbReference>
<feature type="region of interest" description="Disordered" evidence="11">
    <location>
        <begin position="326"/>
        <end position="357"/>
    </location>
</feature>
<dbReference type="GO" id="GO:0036503">
    <property type="term" value="P:ERAD pathway"/>
    <property type="evidence" value="ECO:0007669"/>
    <property type="project" value="TreeGrafter"/>
</dbReference>
<dbReference type="GO" id="GO:0004519">
    <property type="term" value="F:endonuclease activity"/>
    <property type="evidence" value="ECO:0007669"/>
    <property type="project" value="UniProtKB-KW"/>
</dbReference>
<gene>
    <name evidence="13" type="ORF">KQ657_000627</name>
</gene>
<dbReference type="InterPro" id="IPR047139">
    <property type="entry name" value="ANKZ1/VMS1"/>
</dbReference>
<evidence type="ECO:0000256" key="8">
    <source>
        <dbReference type="ARBA" id="ARBA00023043"/>
    </source>
</evidence>
<dbReference type="Proteomes" id="UP000790833">
    <property type="component" value="Unassembled WGS sequence"/>
</dbReference>
<feature type="domain" description="VLRF1" evidence="12">
    <location>
        <begin position="150"/>
        <end position="312"/>
    </location>
</feature>
<evidence type="ECO:0000256" key="1">
    <source>
        <dbReference type="ARBA" id="ARBA00004496"/>
    </source>
</evidence>
<reference evidence="13" key="1">
    <citation type="submission" date="2021-03" db="EMBL/GenBank/DDBJ databases">
        <authorList>
            <person name="Palmer J.M."/>
        </authorList>
    </citation>
    <scope>NUCLEOTIDE SEQUENCE</scope>
    <source>
        <strain evidence="13">ARV_011</strain>
    </source>
</reference>
<keyword evidence="5" id="KW-0677">Repeat</keyword>
<proteinExistence type="inferred from homology"/>
<feature type="active site" evidence="10">
    <location>
        <position position="213"/>
    </location>
</feature>
<dbReference type="GO" id="GO:0005737">
    <property type="term" value="C:cytoplasm"/>
    <property type="evidence" value="ECO:0007669"/>
    <property type="project" value="UniProtKB-SubCell"/>
</dbReference>
<dbReference type="Gene3D" id="1.25.40.20">
    <property type="entry name" value="Ankyrin repeat-containing domain"/>
    <property type="match status" value="1"/>
</dbReference>
<dbReference type="PANTHER" id="PTHR16036">
    <property type="entry name" value="ANKYRIN REPEAT AND ZINC FINGER DOMAIN-CONTAINING PROTEIN 1"/>
    <property type="match status" value="1"/>
</dbReference>
<evidence type="ECO:0000256" key="6">
    <source>
        <dbReference type="ARBA" id="ARBA00022759"/>
    </source>
</evidence>
<name>A0A9P8AI73_9ASCO</name>
<dbReference type="PROSITE" id="PS52044">
    <property type="entry name" value="VLRF1"/>
    <property type="match status" value="1"/>
</dbReference>
<evidence type="ECO:0000256" key="9">
    <source>
        <dbReference type="ARBA" id="ARBA00023054"/>
    </source>
</evidence>
<keyword evidence="9" id="KW-0175">Coiled coil</keyword>
<evidence type="ECO:0000313" key="13">
    <source>
        <dbReference type="EMBL" id="KAG7193558.1"/>
    </source>
</evidence>
<dbReference type="EMBL" id="JAHMUF010000011">
    <property type="protein sequence ID" value="KAG7193558.1"/>
    <property type="molecule type" value="Genomic_DNA"/>
</dbReference>
<comment type="similarity">
    <text evidence="2 10">Belongs to the ANKZF1/VMS1 family.</text>
</comment>
<evidence type="ECO:0000259" key="12">
    <source>
        <dbReference type="PROSITE" id="PS52044"/>
    </source>
</evidence>
<dbReference type="Pfam" id="PF18826">
    <property type="entry name" value="bVLRF1"/>
    <property type="match status" value="1"/>
</dbReference>
<comment type="domain">
    <text evidence="10">The VLRF1 domain mediates binding to the 60S ribosomal subunit.</text>
</comment>
<dbReference type="RefSeq" id="XP_043049106.1">
    <property type="nucleotide sequence ID" value="XM_043191463.1"/>
</dbReference>
<keyword evidence="4 10" id="KW-0540">Nuclease</keyword>
<keyword evidence="6 10" id="KW-0255">Endonuclease</keyword>
<dbReference type="InterPro" id="IPR036770">
    <property type="entry name" value="Ankyrin_rpt-contain_sf"/>
</dbReference>
<keyword evidence="8" id="KW-0040">ANK repeat</keyword>
<keyword evidence="3 10" id="KW-0963">Cytoplasm</keyword>
<comment type="subcellular location">
    <subcellularLocation>
        <location evidence="1">Cytoplasm</location>
    </subcellularLocation>
</comment>
<evidence type="ECO:0000256" key="10">
    <source>
        <dbReference type="PROSITE-ProRule" id="PRU01389"/>
    </source>
</evidence>
<dbReference type="GeneID" id="66114001"/>
<feature type="compositionally biased region" description="Basic and acidic residues" evidence="11">
    <location>
        <begin position="326"/>
        <end position="336"/>
    </location>
</feature>
<feature type="compositionally biased region" description="Polar residues" evidence="11">
    <location>
        <begin position="210"/>
        <end position="228"/>
    </location>
</feature>
<organism evidence="13 14">
    <name type="scientific">Scheffersomyces spartinae</name>
    <dbReference type="NCBI Taxonomy" id="45513"/>
    <lineage>
        <taxon>Eukaryota</taxon>
        <taxon>Fungi</taxon>
        <taxon>Dikarya</taxon>
        <taxon>Ascomycota</taxon>
        <taxon>Saccharomycotina</taxon>
        <taxon>Pichiomycetes</taxon>
        <taxon>Debaryomycetaceae</taxon>
        <taxon>Scheffersomyces</taxon>
    </lineage>
</organism>
<dbReference type="AlphaFoldDB" id="A0A9P8AI73"/>
<protein>
    <recommendedName>
        <fullName evidence="12">VLRF1 domain-containing protein</fullName>
    </recommendedName>
</protein>
<keyword evidence="14" id="KW-1185">Reference proteome</keyword>
<evidence type="ECO:0000256" key="7">
    <source>
        <dbReference type="ARBA" id="ARBA00022801"/>
    </source>
</evidence>
<feature type="compositionally biased region" description="Polar residues" evidence="11">
    <location>
        <begin position="339"/>
        <end position="350"/>
    </location>
</feature>
<evidence type="ECO:0000256" key="11">
    <source>
        <dbReference type="SAM" id="MobiDB-lite"/>
    </source>
</evidence>
<evidence type="ECO:0000313" key="14">
    <source>
        <dbReference type="Proteomes" id="UP000790833"/>
    </source>
</evidence>
<evidence type="ECO:0000256" key="2">
    <source>
        <dbReference type="ARBA" id="ARBA00009262"/>
    </source>
</evidence>
<comment type="caution">
    <text evidence="13">The sequence shown here is derived from an EMBL/GenBank/DDBJ whole genome shotgun (WGS) entry which is preliminary data.</text>
</comment>
<keyword evidence="7 10" id="KW-0378">Hydrolase</keyword>
<dbReference type="InterPro" id="IPR041175">
    <property type="entry name" value="VLRF1/Vms1"/>
</dbReference>
<feature type="region of interest" description="Disordered" evidence="11">
    <location>
        <begin position="204"/>
        <end position="228"/>
    </location>
</feature>
<dbReference type="SUPFAM" id="SSF48403">
    <property type="entry name" value="Ankyrin repeat"/>
    <property type="match status" value="1"/>
</dbReference>
<sequence length="558" mass="63123">MNQLCMACDTQFSDMDEARVHYKLDFHRYNLKRSISGLSPVTEDKFEQLIDTASIESLSGSDDSESESETELDQVEQLLSRQALTVDHDEEESISYLNTRSPYILFKSPLLQSDKVFGVYKALFGEKYLEDHHHNSPLDVLHRWSLTSVKQGKSALFMIGGGHFAGAIVSHVPKNIKGNAKSKTESVQEQKVDIIVSKTFHRYTTRRKQGGSQSASDNARGKANSSGSSIRRYNEQALVKEVRDLINEWKQHLDECHLIFIRANGATNRKTLVGYEGAVLKADDERIKSFPFTTKRAVTSSLKKAWVELTYLSVLDLPKEDERAKRARERELKLKEGSPATSDSTTTKASVPTDPNEEHTKKLIGFLNKQSAPLFISYIKKNNLDVNSFTLVPKKKYPSTNTCLHYAASNKLNHMIKVLIVNLKADPTVLNDMNKTPCQLTSDPNTKRQFQIVRAQVGESFGGIDWEKAKVGPPKSREEFEKEDKAKEAEIISEKKKLHAEAINNKTDIELKKKQTPINHLLGISSSLNELGGLTEQQKMRLMREQRARAAEERMKRL</sequence>